<dbReference type="OrthoDB" id="4271929at2"/>
<proteinExistence type="predicted"/>
<dbReference type="GO" id="GO:0005829">
    <property type="term" value="C:cytosol"/>
    <property type="evidence" value="ECO:0007669"/>
    <property type="project" value="TreeGrafter"/>
</dbReference>
<sequence length="190" mass="20951">MNHPTPTTPPDSLRQQAGIHIEQGAVTPGYTADRPQVLLRLNAALATELVCVLRYRRHHFLARGIHSQSVAAEFLAHANEELGHADLIAARIVQLGGEPDFSPATLLERSHADYTDGNNLSDMISENLIAERIAIDSYRRDIVYLSDQDPTTRRMLESILAVEEEHADELADLLHGLPPAPTQTKAKDTP</sequence>
<keyword evidence="1" id="KW-0409">Iron storage</keyword>
<dbReference type="InterPro" id="IPR008331">
    <property type="entry name" value="Ferritin_DPS_dom"/>
</dbReference>
<dbReference type="InterPro" id="IPR014490">
    <property type="entry name" value="Dps-like"/>
</dbReference>
<keyword evidence="2 3" id="KW-0408">Iron</keyword>
<organism evidence="5 6">
    <name type="scientific">Rhodoferax fermentans</name>
    <dbReference type="NCBI Taxonomy" id="28066"/>
    <lineage>
        <taxon>Bacteria</taxon>
        <taxon>Pseudomonadati</taxon>
        <taxon>Pseudomonadota</taxon>
        <taxon>Betaproteobacteria</taxon>
        <taxon>Burkholderiales</taxon>
        <taxon>Comamonadaceae</taxon>
        <taxon>Rhodoferax</taxon>
    </lineage>
</organism>
<dbReference type="Proteomes" id="UP000190750">
    <property type="component" value="Unassembled WGS sequence"/>
</dbReference>
<gene>
    <name evidence="5" type="ORF">RF819_17310</name>
</gene>
<evidence type="ECO:0000256" key="2">
    <source>
        <dbReference type="ARBA" id="ARBA00023004"/>
    </source>
</evidence>
<feature type="binding site" evidence="3">
    <location>
        <position position="131"/>
    </location>
    <ligand>
        <name>Fe cation</name>
        <dbReference type="ChEBI" id="CHEBI:24875"/>
    </ligand>
</feature>
<dbReference type="CDD" id="cd00657">
    <property type="entry name" value="Ferritin_like"/>
    <property type="match status" value="1"/>
</dbReference>
<dbReference type="InterPro" id="IPR012347">
    <property type="entry name" value="Ferritin-like"/>
</dbReference>
<dbReference type="STRING" id="28066.RF819_17310"/>
<dbReference type="AlphaFoldDB" id="A0A1T1AW35"/>
<dbReference type="GO" id="GO:0008199">
    <property type="term" value="F:ferric iron binding"/>
    <property type="evidence" value="ECO:0007669"/>
    <property type="project" value="InterPro"/>
</dbReference>
<feature type="binding site" evidence="3">
    <location>
        <position position="84"/>
    </location>
    <ligand>
        <name>Fe cation</name>
        <dbReference type="ChEBI" id="CHEBI:24875"/>
    </ligand>
</feature>
<dbReference type="GO" id="GO:0020037">
    <property type="term" value="F:heme binding"/>
    <property type="evidence" value="ECO:0007669"/>
    <property type="project" value="TreeGrafter"/>
</dbReference>
<comment type="caution">
    <text evidence="5">The sequence shown here is derived from an EMBL/GenBank/DDBJ whole genome shotgun (WGS) entry which is preliminary data.</text>
</comment>
<dbReference type="EMBL" id="MTJN01000002">
    <property type="protein sequence ID" value="OOV08243.1"/>
    <property type="molecule type" value="Genomic_DNA"/>
</dbReference>
<dbReference type="PROSITE" id="PS50905">
    <property type="entry name" value="FERRITIN_LIKE"/>
    <property type="match status" value="1"/>
</dbReference>
<feature type="domain" description="Ferritin-like diiron" evidence="4">
    <location>
        <begin position="31"/>
        <end position="181"/>
    </location>
</feature>
<reference evidence="5 6" key="1">
    <citation type="submission" date="2017-01" db="EMBL/GenBank/DDBJ databases">
        <title>Genome sequencing of Rhodoferax fermentans JCM 7819.</title>
        <authorList>
            <person name="Kim Y.J."/>
            <person name="Farh M.E.-A."/>
            <person name="Yang D.-C."/>
        </authorList>
    </citation>
    <scope>NUCLEOTIDE SEQUENCE [LARGE SCALE GENOMIC DNA]</scope>
    <source>
        <strain evidence="5 6">JCM 7819</strain>
    </source>
</reference>
<dbReference type="Pfam" id="PF00210">
    <property type="entry name" value="Ferritin"/>
    <property type="match status" value="1"/>
</dbReference>
<dbReference type="RefSeq" id="WP_078366112.1">
    <property type="nucleotide sequence ID" value="NZ_MTJN01000002.1"/>
</dbReference>
<dbReference type="PANTHER" id="PTHR30295:SF1">
    <property type="entry name" value="DNA PROTECTION DURING STARVATION PROTEIN"/>
    <property type="match status" value="1"/>
</dbReference>
<evidence type="ECO:0000313" key="5">
    <source>
        <dbReference type="EMBL" id="OOV08243.1"/>
    </source>
</evidence>
<dbReference type="InterPro" id="IPR009040">
    <property type="entry name" value="Ferritin-like_diiron"/>
</dbReference>
<dbReference type="GO" id="GO:0006879">
    <property type="term" value="P:intracellular iron ion homeostasis"/>
    <property type="evidence" value="ECO:0007669"/>
    <property type="project" value="UniProtKB-KW"/>
</dbReference>
<feature type="binding site" evidence="3">
    <location>
        <position position="163"/>
    </location>
    <ligand>
        <name>Fe cation</name>
        <dbReference type="ChEBI" id="CHEBI:24875"/>
    </ligand>
</feature>
<evidence type="ECO:0000256" key="1">
    <source>
        <dbReference type="ARBA" id="ARBA00022434"/>
    </source>
</evidence>
<protein>
    <submittedName>
        <fullName evidence="5">Bacterioferritin</fullName>
    </submittedName>
</protein>
<keyword evidence="6" id="KW-1185">Reference proteome</keyword>
<dbReference type="GO" id="GO:0004322">
    <property type="term" value="F:ferroxidase activity"/>
    <property type="evidence" value="ECO:0007669"/>
    <property type="project" value="TreeGrafter"/>
</dbReference>
<evidence type="ECO:0000259" key="4">
    <source>
        <dbReference type="PROSITE" id="PS50905"/>
    </source>
</evidence>
<name>A0A1T1AW35_RHOFE</name>
<dbReference type="PANTHER" id="PTHR30295">
    <property type="entry name" value="BACTERIOFERRITIN"/>
    <property type="match status" value="1"/>
</dbReference>
<dbReference type="InterPro" id="IPR009078">
    <property type="entry name" value="Ferritin-like_SF"/>
</dbReference>
<evidence type="ECO:0000313" key="6">
    <source>
        <dbReference type="Proteomes" id="UP000190750"/>
    </source>
</evidence>
<keyword evidence="3" id="KW-0479">Metal-binding</keyword>
<dbReference type="SUPFAM" id="SSF47240">
    <property type="entry name" value="Ferritin-like"/>
    <property type="match status" value="1"/>
</dbReference>
<dbReference type="Gene3D" id="1.20.1260.10">
    <property type="match status" value="1"/>
</dbReference>
<evidence type="ECO:0000256" key="3">
    <source>
        <dbReference type="PIRSR" id="PIRSR018063-50"/>
    </source>
</evidence>
<feature type="binding site" evidence="3">
    <location>
        <position position="166"/>
    </location>
    <ligand>
        <name>Fe cation</name>
        <dbReference type="ChEBI" id="CHEBI:24875"/>
    </ligand>
</feature>
<feature type="binding site" evidence="3">
    <location>
        <position position="48"/>
    </location>
    <ligand>
        <name>Fe cation</name>
        <dbReference type="ChEBI" id="CHEBI:24875"/>
    </ligand>
</feature>
<dbReference type="PIRSF" id="PIRSF018063">
    <property type="entry name" value="Ferrtn_UCP018063"/>
    <property type="match status" value="1"/>
</dbReference>
<accession>A0A1T1AW35</accession>